<dbReference type="SMART" id="SM00387">
    <property type="entry name" value="HATPase_c"/>
    <property type="match status" value="1"/>
</dbReference>
<dbReference type="GO" id="GO:0000155">
    <property type="term" value="F:phosphorelay sensor kinase activity"/>
    <property type="evidence" value="ECO:0007669"/>
    <property type="project" value="InterPro"/>
</dbReference>
<sequence>MILIVDDRPENILSLKSFLELHQFEVDTAASGEEALKKVLNTPYFLIILDVQMPGMDGFEVAEAISGYSKAKDTPIIFLSAVSTEKRFITQGYTSGGVDYVTKPFDPDILLLKVKTFYRIHVQKKALSDMQDELKKEIEIRKHAEMELNLVNQLLEQRVAERTEELKNTNEILAKKNTELQQFAYVSSHDLKEPLRKIQIFSNIIHDKYLQNNPEASDYINRIISSSSRMTTLINDILEYSRLTVKNDFRNMDINLIVNGVIADLDIFIQEKKAEITVAPFPLMMVIPVQIRQLFQNIISNALKFSRPDIAVKININAEIIAEKSFSSPAVPVEEAEYCRISISDNGIGFNELYIDKIFAIFQRLHSKDEYAGTGIGLAIVKKIVDNHNGLIQACSKPGEGAVFTIVLPLTQSITHPSSETISA</sequence>
<dbReference type="AlphaFoldDB" id="A0A1T4K246"/>
<keyword evidence="3 6" id="KW-0597">Phosphoprotein</keyword>
<dbReference type="GO" id="GO:0000156">
    <property type="term" value="F:phosphorelay response regulator activity"/>
    <property type="evidence" value="ECO:0007669"/>
    <property type="project" value="TreeGrafter"/>
</dbReference>
<evidence type="ECO:0000259" key="9">
    <source>
        <dbReference type="PROSITE" id="PS50110"/>
    </source>
</evidence>
<dbReference type="PANTHER" id="PTHR42878">
    <property type="entry name" value="TWO-COMPONENT HISTIDINE KINASE"/>
    <property type="match status" value="1"/>
</dbReference>
<dbReference type="GO" id="GO:0007234">
    <property type="term" value="P:osmosensory signaling via phosphorelay pathway"/>
    <property type="evidence" value="ECO:0007669"/>
    <property type="project" value="TreeGrafter"/>
</dbReference>
<dbReference type="OrthoDB" id="9781208at2"/>
<evidence type="ECO:0000313" key="10">
    <source>
        <dbReference type="EMBL" id="SJZ36458.1"/>
    </source>
</evidence>
<evidence type="ECO:0000313" key="11">
    <source>
        <dbReference type="Proteomes" id="UP000190888"/>
    </source>
</evidence>
<proteinExistence type="predicted"/>
<dbReference type="EMBL" id="FUWH01000001">
    <property type="protein sequence ID" value="SJZ36458.1"/>
    <property type="molecule type" value="Genomic_DNA"/>
</dbReference>
<feature type="coiled-coil region" evidence="7">
    <location>
        <begin position="127"/>
        <end position="172"/>
    </location>
</feature>
<dbReference type="InterPro" id="IPR011006">
    <property type="entry name" value="CheY-like_superfamily"/>
</dbReference>
<dbReference type="InterPro" id="IPR001789">
    <property type="entry name" value="Sig_transdc_resp-reg_receiver"/>
</dbReference>
<keyword evidence="4" id="KW-0808">Transferase</keyword>
<evidence type="ECO:0000256" key="7">
    <source>
        <dbReference type="SAM" id="Coils"/>
    </source>
</evidence>
<dbReference type="Pfam" id="PF02518">
    <property type="entry name" value="HATPase_c"/>
    <property type="match status" value="1"/>
</dbReference>
<evidence type="ECO:0000256" key="4">
    <source>
        <dbReference type="ARBA" id="ARBA00022679"/>
    </source>
</evidence>
<dbReference type="PANTHER" id="PTHR42878:SF15">
    <property type="entry name" value="BACTERIOPHYTOCHROME"/>
    <property type="match status" value="1"/>
</dbReference>
<dbReference type="InterPro" id="IPR036097">
    <property type="entry name" value="HisK_dim/P_sf"/>
</dbReference>
<dbReference type="SMART" id="SM00388">
    <property type="entry name" value="HisKA"/>
    <property type="match status" value="1"/>
</dbReference>
<dbReference type="FunFam" id="3.30.565.10:FF:000006">
    <property type="entry name" value="Sensor histidine kinase WalK"/>
    <property type="match status" value="1"/>
</dbReference>
<dbReference type="RefSeq" id="WP_078829743.1">
    <property type="nucleotide sequence ID" value="NZ_FUWH01000001.1"/>
</dbReference>
<dbReference type="SMART" id="SM00448">
    <property type="entry name" value="REC"/>
    <property type="match status" value="1"/>
</dbReference>
<evidence type="ECO:0000256" key="3">
    <source>
        <dbReference type="ARBA" id="ARBA00022553"/>
    </source>
</evidence>
<evidence type="ECO:0000259" key="8">
    <source>
        <dbReference type="PROSITE" id="PS50109"/>
    </source>
</evidence>
<dbReference type="InterPro" id="IPR050351">
    <property type="entry name" value="BphY/WalK/GraS-like"/>
</dbReference>
<feature type="modified residue" description="4-aspartylphosphate" evidence="6">
    <location>
        <position position="50"/>
    </location>
</feature>
<dbReference type="SUPFAM" id="SSF55874">
    <property type="entry name" value="ATPase domain of HSP90 chaperone/DNA topoisomerase II/histidine kinase"/>
    <property type="match status" value="1"/>
</dbReference>
<dbReference type="SUPFAM" id="SSF47384">
    <property type="entry name" value="Homodimeric domain of signal transducing histidine kinase"/>
    <property type="match status" value="1"/>
</dbReference>
<evidence type="ECO:0000256" key="1">
    <source>
        <dbReference type="ARBA" id="ARBA00000085"/>
    </source>
</evidence>
<dbReference type="InterPro" id="IPR003594">
    <property type="entry name" value="HATPase_dom"/>
</dbReference>
<feature type="domain" description="Histidine kinase" evidence="8">
    <location>
        <begin position="186"/>
        <end position="412"/>
    </location>
</feature>
<protein>
    <recommendedName>
        <fullName evidence="2">histidine kinase</fullName>
        <ecNumber evidence="2">2.7.13.3</ecNumber>
    </recommendedName>
</protein>
<dbReference type="EC" id="2.7.13.3" evidence="2"/>
<dbReference type="Pfam" id="PF00072">
    <property type="entry name" value="Response_reg"/>
    <property type="match status" value="1"/>
</dbReference>
<reference evidence="10 11" key="1">
    <citation type="submission" date="2017-02" db="EMBL/GenBank/DDBJ databases">
        <authorList>
            <person name="Peterson S.W."/>
        </authorList>
    </citation>
    <scope>NUCLEOTIDE SEQUENCE [LARGE SCALE GENOMIC DNA]</scope>
    <source>
        <strain evidence="10 11">DSM 22335</strain>
    </source>
</reference>
<dbReference type="PROSITE" id="PS50110">
    <property type="entry name" value="RESPONSE_REGULATORY"/>
    <property type="match status" value="1"/>
</dbReference>
<comment type="catalytic activity">
    <reaction evidence="1">
        <text>ATP + protein L-histidine = ADP + protein N-phospho-L-histidine.</text>
        <dbReference type="EC" id="2.7.13.3"/>
    </reaction>
</comment>
<dbReference type="Gene3D" id="3.40.50.2300">
    <property type="match status" value="1"/>
</dbReference>
<dbReference type="PROSITE" id="PS50109">
    <property type="entry name" value="HIS_KIN"/>
    <property type="match status" value="1"/>
</dbReference>
<dbReference type="Proteomes" id="UP000190888">
    <property type="component" value="Unassembled WGS sequence"/>
</dbReference>
<dbReference type="InterPro" id="IPR003661">
    <property type="entry name" value="HisK_dim/P_dom"/>
</dbReference>
<dbReference type="Gene3D" id="1.10.287.130">
    <property type="match status" value="1"/>
</dbReference>
<feature type="domain" description="Response regulatory" evidence="9">
    <location>
        <begin position="1"/>
        <end position="118"/>
    </location>
</feature>
<accession>A0A1T4K246</accession>
<keyword evidence="7" id="KW-0175">Coiled coil</keyword>
<dbReference type="Gene3D" id="3.30.565.10">
    <property type="entry name" value="Histidine kinase-like ATPase, C-terminal domain"/>
    <property type="match status" value="1"/>
</dbReference>
<dbReference type="PRINTS" id="PR00344">
    <property type="entry name" value="BCTRLSENSOR"/>
</dbReference>
<organism evidence="10 11">
    <name type="scientific">Sediminibacterium ginsengisoli</name>
    <dbReference type="NCBI Taxonomy" id="413434"/>
    <lineage>
        <taxon>Bacteria</taxon>
        <taxon>Pseudomonadati</taxon>
        <taxon>Bacteroidota</taxon>
        <taxon>Chitinophagia</taxon>
        <taxon>Chitinophagales</taxon>
        <taxon>Chitinophagaceae</taxon>
        <taxon>Sediminibacterium</taxon>
    </lineage>
</organism>
<dbReference type="InterPro" id="IPR004358">
    <property type="entry name" value="Sig_transdc_His_kin-like_C"/>
</dbReference>
<keyword evidence="5 10" id="KW-0418">Kinase</keyword>
<dbReference type="InterPro" id="IPR005467">
    <property type="entry name" value="His_kinase_dom"/>
</dbReference>
<dbReference type="Pfam" id="PF00512">
    <property type="entry name" value="HisKA"/>
    <property type="match status" value="1"/>
</dbReference>
<gene>
    <name evidence="10" type="ORF">SAMN04488132_101400</name>
</gene>
<dbReference type="SUPFAM" id="SSF52172">
    <property type="entry name" value="CheY-like"/>
    <property type="match status" value="1"/>
</dbReference>
<evidence type="ECO:0000256" key="5">
    <source>
        <dbReference type="ARBA" id="ARBA00022777"/>
    </source>
</evidence>
<dbReference type="InterPro" id="IPR036890">
    <property type="entry name" value="HATPase_C_sf"/>
</dbReference>
<dbReference type="CDD" id="cd00082">
    <property type="entry name" value="HisKA"/>
    <property type="match status" value="1"/>
</dbReference>
<evidence type="ECO:0000256" key="6">
    <source>
        <dbReference type="PROSITE-ProRule" id="PRU00169"/>
    </source>
</evidence>
<dbReference type="STRING" id="413434.SAMN04488132_101400"/>
<keyword evidence="11" id="KW-1185">Reference proteome</keyword>
<name>A0A1T4K246_9BACT</name>
<dbReference type="GO" id="GO:0030295">
    <property type="term" value="F:protein kinase activator activity"/>
    <property type="evidence" value="ECO:0007669"/>
    <property type="project" value="TreeGrafter"/>
</dbReference>
<evidence type="ECO:0000256" key="2">
    <source>
        <dbReference type="ARBA" id="ARBA00012438"/>
    </source>
</evidence>